<dbReference type="RefSeq" id="XP_008718246.1">
    <property type="nucleotide sequence ID" value="XM_008720024.1"/>
</dbReference>
<proteinExistence type="predicted"/>
<organism evidence="2 3">
    <name type="scientific">Cyphellophora europaea (strain CBS 101466)</name>
    <name type="common">Phialophora europaea</name>
    <dbReference type="NCBI Taxonomy" id="1220924"/>
    <lineage>
        <taxon>Eukaryota</taxon>
        <taxon>Fungi</taxon>
        <taxon>Dikarya</taxon>
        <taxon>Ascomycota</taxon>
        <taxon>Pezizomycotina</taxon>
        <taxon>Eurotiomycetes</taxon>
        <taxon>Chaetothyriomycetidae</taxon>
        <taxon>Chaetothyriales</taxon>
        <taxon>Cyphellophoraceae</taxon>
        <taxon>Cyphellophora</taxon>
    </lineage>
</organism>
<dbReference type="GeneID" id="19973024"/>
<feature type="region of interest" description="Disordered" evidence="1">
    <location>
        <begin position="83"/>
        <end position="130"/>
    </location>
</feature>
<dbReference type="AlphaFoldDB" id="W2RSH9"/>
<keyword evidence="3" id="KW-1185">Reference proteome</keyword>
<evidence type="ECO:0000313" key="3">
    <source>
        <dbReference type="Proteomes" id="UP000030752"/>
    </source>
</evidence>
<name>W2RSH9_CYPE1</name>
<accession>W2RSH9</accession>
<evidence type="ECO:0000256" key="1">
    <source>
        <dbReference type="SAM" id="MobiDB-lite"/>
    </source>
</evidence>
<dbReference type="EMBL" id="KB822721">
    <property type="protein sequence ID" value="ETN39461.1"/>
    <property type="molecule type" value="Genomic_DNA"/>
</dbReference>
<dbReference type="Proteomes" id="UP000030752">
    <property type="component" value="Unassembled WGS sequence"/>
</dbReference>
<dbReference type="VEuPathDB" id="FungiDB:HMPREF1541_05685"/>
<dbReference type="InParanoid" id="W2RSH9"/>
<reference evidence="2 3" key="1">
    <citation type="submission" date="2013-03" db="EMBL/GenBank/DDBJ databases">
        <title>The Genome Sequence of Phialophora europaea CBS 101466.</title>
        <authorList>
            <consortium name="The Broad Institute Genomics Platform"/>
            <person name="Cuomo C."/>
            <person name="de Hoog S."/>
            <person name="Gorbushina A."/>
            <person name="Walker B."/>
            <person name="Young S.K."/>
            <person name="Zeng Q."/>
            <person name="Gargeya S."/>
            <person name="Fitzgerald M."/>
            <person name="Haas B."/>
            <person name="Abouelleil A."/>
            <person name="Allen A.W."/>
            <person name="Alvarado L."/>
            <person name="Arachchi H.M."/>
            <person name="Berlin A.M."/>
            <person name="Chapman S.B."/>
            <person name="Gainer-Dewar J."/>
            <person name="Goldberg J."/>
            <person name="Griggs A."/>
            <person name="Gujja S."/>
            <person name="Hansen M."/>
            <person name="Howarth C."/>
            <person name="Imamovic A."/>
            <person name="Ireland A."/>
            <person name="Larimer J."/>
            <person name="McCowan C."/>
            <person name="Murphy C."/>
            <person name="Pearson M."/>
            <person name="Poon T.W."/>
            <person name="Priest M."/>
            <person name="Roberts A."/>
            <person name="Saif S."/>
            <person name="Shea T."/>
            <person name="Sisk P."/>
            <person name="Sykes S."/>
            <person name="Wortman J."/>
            <person name="Nusbaum C."/>
            <person name="Birren B."/>
        </authorList>
    </citation>
    <scope>NUCLEOTIDE SEQUENCE [LARGE SCALE GENOMIC DNA]</scope>
    <source>
        <strain evidence="2 3">CBS 101466</strain>
    </source>
</reference>
<gene>
    <name evidence="2" type="ORF">HMPREF1541_05685</name>
</gene>
<feature type="region of interest" description="Disordered" evidence="1">
    <location>
        <begin position="34"/>
        <end position="62"/>
    </location>
</feature>
<sequence>MPEYNHWFKLALRLVEPEGSFSFFSLFPGYTSEAESLGPPAGGYAPQPPKPDLVPEPEPMEGVCGDDVWEGVSVDVDVAAQVASSSACSDPASSPTPLTSQGKVKAWGGKRKRLEKIGEDEDKENRALKR</sequence>
<dbReference type="HOGENOM" id="CLU_1938078_0_0_1"/>
<protein>
    <submittedName>
        <fullName evidence="2">Uncharacterized protein</fullName>
    </submittedName>
</protein>
<feature type="compositionally biased region" description="Low complexity" evidence="1">
    <location>
        <begin position="83"/>
        <end position="97"/>
    </location>
</feature>
<feature type="compositionally biased region" description="Pro residues" evidence="1">
    <location>
        <begin position="46"/>
        <end position="57"/>
    </location>
</feature>
<evidence type="ECO:0000313" key="2">
    <source>
        <dbReference type="EMBL" id="ETN39461.1"/>
    </source>
</evidence>